<dbReference type="Pfam" id="PF14433">
    <property type="entry name" value="SUKH-3"/>
    <property type="match status" value="1"/>
</dbReference>
<keyword evidence="2" id="KW-1185">Reference proteome</keyword>
<dbReference type="Proteomes" id="UP000619293">
    <property type="component" value="Unassembled WGS sequence"/>
</dbReference>
<proteinExistence type="predicted"/>
<evidence type="ECO:0008006" key="3">
    <source>
        <dbReference type="Google" id="ProtNLM"/>
    </source>
</evidence>
<dbReference type="EMBL" id="BONG01000113">
    <property type="protein sequence ID" value="GIF94717.1"/>
    <property type="molecule type" value="Genomic_DNA"/>
</dbReference>
<sequence length="152" mass="16717">MDQAGSFSEETRGILLEYGWHPGRSVDIAGWEAELATAGFPPLHQAARQFLIEYGGLKFLDGGSGVTRAREPFRLVPTACSGEADRFIDWGEHINRDISPIGELAAGTCAWAYLGMDERGEVYVVIDRLASFGRLPLALDRLVLGHMPREVE</sequence>
<evidence type="ECO:0000313" key="1">
    <source>
        <dbReference type="EMBL" id="GIF94717.1"/>
    </source>
</evidence>
<gene>
    <name evidence="1" type="ORF">Cch02nite_81610</name>
</gene>
<protein>
    <recommendedName>
        <fullName evidence="3">SUKH-3 immunity protein of toxin-antitoxin system</fullName>
    </recommendedName>
</protein>
<dbReference type="InterPro" id="IPR025850">
    <property type="entry name" value="SUKH-3"/>
</dbReference>
<reference evidence="1 2" key="1">
    <citation type="submission" date="2021-01" db="EMBL/GenBank/DDBJ databases">
        <title>Whole genome shotgun sequence of Catellatospora chokoriensis NBRC 107358.</title>
        <authorList>
            <person name="Komaki H."/>
            <person name="Tamura T."/>
        </authorList>
    </citation>
    <scope>NUCLEOTIDE SEQUENCE [LARGE SCALE GENOMIC DNA]</scope>
    <source>
        <strain evidence="1 2">NBRC 107358</strain>
    </source>
</reference>
<name>A0A8J3K8A0_9ACTN</name>
<comment type="caution">
    <text evidence="1">The sequence shown here is derived from an EMBL/GenBank/DDBJ whole genome shotgun (WGS) entry which is preliminary data.</text>
</comment>
<organism evidence="1 2">
    <name type="scientific">Catellatospora chokoriensis</name>
    <dbReference type="NCBI Taxonomy" id="310353"/>
    <lineage>
        <taxon>Bacteria</taxon>
        <taxon>Bacillati</taxon>
        <taxon>Actinomycetota</taxon>
        <taxon>Actinomycetes</taxon>
        <taxon>Micromonosporales</taxon>
        <taxon>Micromonosporaceae</taxon>
        <taxon>Catellatospora</taxon>
    </lineage>
</organism>
<accession>A0A8J3K8A0</accession>
<dbReference type="RefSeq" id="WP_191843500.1">
    <property type="nucleotide sequence ID" value="NZ_BAAALB010000018.1"/>
</dbReference>
<evidence type="ECO:0000313" key="2">
    <source>
        <dbReference type="Proteomes" id="UP000619293"/>
    </source>
</evidence>
<dbReference type="AlphaFoldDB" id="A0A8J3K8A0"/>